<feature type="domain" description="ERAP1-like C-terminal" evidence="1">
    <location>
        <begin position="6"/>
        <end position="73"/>
    </location>
</feature>
<dbReference type="Pfam" id="PF11838">
    <property type="entry name" value="ERAP1_C"/>
    <property type="match status" value="1"/>
</dbReference>
<dbReference type="EMBL" id="KE124997">
    <property type="protein sequence ID" value="EPB73263.1"/>
    <property type="molecule type" value="Genomic_DNA"/>
</dbReference>
<gene>
    <name evidence="2" type="ORF">ANCCEY_07633</name>
</gene>
<dbReference type="Proteomes" id="UP000054495">
    <property type="component" value="Unassembled WGS sequence"/>
</dbReference>
<organism evidence="2 3">
    <name type="scientific">Ancylostoma ceylanicum</name>
    <dbReference type="NCBI Taxonomy" id="53326"/>
    <lineage>
        <taxon>Eukaryota</taxon>
        <taxon>Metazoa</taxon>
        <taxon>Ecdysozoa</taxon>
        <taxon>Nematoda</taxon>
        <taxon>Chromadorea</taxon>
        <taxon>Rhabditida</taxon>
        <taxon>Rhabditina</taxon>
        <taxon>Rhabditomorpha</taxon>
        <taxon>Strongyloidea</taxon>
        <taxon>Ancylostomatidae</taxon>
        <taxon>Ancylostomatinae</taxon>
        <taxon>Ancylostoma</taxon>
    </lineage>
</organism>
<sequence length="179" mass="19868">MIYLKIYSAQTRSGLISDAFAAAQIDRLDYETVFQLLEYLPKEKSDLVWHMVKNGLASIVDFYGNEPDGEWAMKRKATMRRNHTAKETLDKNEKLFVTTANLSALKYISTKATSTLHAKYSKLSLSVADVGDPPLLSPVIAAQGAITGDSGVRPLSQGDTVACDTDRRSHRSVHYLEDL</sequence>
<dbReference type="InterPro" id="IPR024571">
    <property type="entry name" value="ERAP1-like_C_dom"/>
</dbReference>
<reference evidence="2 3" key="1">
    <citation type="submission" date="2013-05" db="EMBL/GenBank/DDBJ databases">
        <title>Draft genome of the parasitic nematode Anyclostoma ceylanicum.</title>
        <authorList>
            <person name="Mitreva M."/>
        </authorList>
    </citation>
    <scope>NUCLEOTIDE SEQUENCE [LARGE SCALE GENOMIC DNA]</scope>
</reference>
<keyword evidence="3" id="KW-1185">Reference proteome</keyword>
<protein>
    <recommendedName>
        <fullName evidence="1">ERAP1-like C-terminal domain-containing protein</fullName>
    </recommendedName>
</protein>
<proteinExistence type="predicted"/>
<dbReference type="AlphaFoldDB" id="A0A0D6LPZ9"/>
<name>A0A0D6LPZ9_9BILA</name>
<accession>A0A0D6LPZ9</accession>
<dbReference type="Gene3D" id="1.10.3480.20">
    <property type="match status" value="1"/>
</dbReference>
<evidence type="ECO:0000259" key="1">
    <source>
        <dbReference type="Pfam" id="PF11838"/>
    </source>
</evidence>
<evidence type="ECO:0000313" key="2">
    <source>
        <dbReference type="EMBL" id="EPB73263.1"/>
    </source>
</evidence>
<evidence type="ECO:0000313" key="3">
    <source>
        <dbReference type="Proteomes" id="UP000054495"/>
    </source>
</evidence>